<feature type="domain" description="L,D-TPase catalytic" evidence="9">
    <location>
        <begin position="292"/>
        <end position="469"/>
    </location>
</feature>
<protein>
    <submittedName>
        <fullName evidence="10">Murein L,D-transpeptidase</fullName>
    </submittedName>
</protein>
<gene>
    <name evidence="10" type="ORF">D6U24_05875</name>
</gene>
<feature type="active site" description="Proton donor/acceptor" evidence="7">
    <location>
        <position position="426"/>
    </location>
</feature>
<dbReference type="InterPro" id="IPR038063">
    <property type="entry name" value="Transpep_catalytic_dom"/>
</dbReference>
<evidence type="ECO:0000256" key="8">
    <source>
        <dbReference type="SAM" id="SignalP"/>
    </source>
</evidence>
<proteinExistence type="inferred from homology"/>
<dbReference type="SUPFAM" id="SSF47090">
    <property type="entry name" value="PGBD-like"/>
    <property type="match status" value="1"/>
</dbReference>
<keyword evidence="5 7" id="KW-0573">Peptidoglycan synthesis</keyword>
<comment type="similarity">
    <text evidence="2">Belongs to the YkuD family.</text>
</comment>
<evidence type="ECO:0000259" key="9">
    <source>
        <dbReference type="PROSITE" id="PS52029"/>
    </source>
</evidence>
<comment type="caution">
    <text evidence="10">The sequence shown here is derived from an EMBL/GenBank/DDBJ whole genome shotgun (WGS) entry which is preliminary data.</text>
</comment>
<dbReference type="InterPro" id="IPR002477">
    <property type="entry name" value="Peptidoglycan-bd-like"/>
</dbReference>
<dbReference type="Pfam" id="PF20142">
    <property type="entry name" value="Scaffold"/>
    <property type="match status" value="1"/>
</dbReference>
<evidence type="ECO:0000313" key="10">
    <source>
        <dbReference type="EMBL" id="MVD22882.1"/>
    </source>
</evidence>
<dbReference type="Pfam" id="PF03734">
    <property type="entry name" value="YkuD"/>
    <property type="match status" value="1"/>
</dbReference>
<keyword evidence="8" id="KW-0732">Signal</keyword>
<keyword evidence="3" id="KW-0808">Transferase</keyword>
<feature type="signal peptide" evidence="8">
    <location>
        <begin position="1"/>
        <end position="21"/>
    </location>
</feature>
<evidence type="ECO:0000313" key="11">
    <source>
        <dbReference type="Proteomes" id="UP000471242"/>
    </source>
</evidence>
<dbReference type="InterPro" id="IPR045380">
    <property type="entry name" value="LD_TPept_scaffold_dom"/>
</dbReference>
<dbReference type="SMR" id="A0A2V4NRB8"/>
<dbReference type="Proteomes" id="UP000471242">
    <property type="component" value="Unassembled WGS sequence"/>
</dbReference>
<comment type="pathway">
    <text evidence="1 7">Cell wall biogenesis; peptidoglycan biosynthesis.</text>
</comment>
<evidence type="ECO:0000256" key="6">
    <source>
        <dbReference type="ARBA" id="ARBA00023316"/>
    </source>
</evidence>
<dbReference type="GO" id="GO:0008360">
    <property type="term" value="P:regulation of cell shape"/>
    <property type="evidence" value="ECO:0007669"/>
    <property type="project" value="UniProtKB-UniRule"/>
</dbReference>
<dbReference type="InterPro" id="IPR005490">
    <property type="entry name" value="LD_TPept_cat_dom"/>
</dbReference>
<evidence type="ECO:0000256" key="3">
    <source>
        <dbReference type="ARBA" id="ARBA00022679"/>
    </source>
</evidence>
<evidence type="ECO:0000256" key="7">
    <source>
        <dbReference type="PROSITE-ProRule" id="PRU01373"/>
    </source>
</evidence>
<dbReference type="PANTHER" id="PTHR41533">
    <property type="entry name" value="L,D-TRANSPEPTIDASE HI_1667-RELATED"/>
    <property type="match status" value="1"/>
</dbReference>
<evidence type="ECO:0000256" key="5">
    <source>
        <dbReference type="ARBA" id="ARBA00022984"/>
    </source>
</evidence>
<dbReference type="GO" id="GO:0016740">
    <property type="term" value="F:transferase activity"/>
    <property type="evidence" value="ECO:0007669"/>
    <property type="project" value="UniProtKB-KW"/>
</dbReference>
<sequence length="524" mass="59733">MMKSRVVAAIALLFFVIPCSATQRFVELGWIDSTSPVNEQITNPALVEQIYHSNNDQLLWSDLATANHFEAQLEVIHRASFSPLFSRQLFALKSYRQQDRWHEYDVLATDTLLQYLSYAEQAPKVGIAWFFEGQLDQPLAPPSEEAQLALHMAIGNQSLARLMDEYTPQDPAYQQLLQAYQSLSSIEFNEVALYEQMERLKRPGDPLSHREALVQRLALVNLDTTSILNDVAYYDASLEKPIKQFQKMHGLQTDGVIGPQTMKWLNTSVTERLALLALNAERIRLWPTQQDSMIVVNVPGFDMKYWDAGREVFESKVVVGKTTRPTPVMNTKLDSLIINPTWNVPHKIMVEDILPMVKRDSEYLANHHMEIIRGWSDPEVIDPALIDWEAVEPETFPYRLRQQAGVQNALGTYKFNTPNSRAIYLHDTPSKHLFNNASRAFSSGCIRVENAEKFAQTLLANQGITLDDFPVSTQAIALKKRIPVHIIYQTVWYEEGVLHYRDDIYHYDALALGNGDASPNLTKI</sequence>
<dbReference type="PANTHER" id="PTHR41533:SF1">
    <property type="entry name" value="L,D-TRANSPEPTIDASE YCBB-RELATED"/>
    <property type="match status" value="1"/>
</dbReference>
<accession>A0A2V4NRB8</accession>
<name>A0A2V4NRB8_VIBCL</name>
<dbReference type="GO" id="GO:0071555">
    <property type="term" value="P:cell wall organization"/>
    <property type="evidence" value="ECO:0007669"/>
    <property type="project" value="UniProtKB-UniRule"/>
</dbReference>
<feature type="active site" description="Nucleophile" evidence="7">
    <location>
        <position position="445"/>
    </location>
</feature>
<dbReference type="UniPathway" id="UPA00219"/>
<dbReference type="Gene3D" id="1.10.101.10">
    <property type="entry name" value="PGBD-like superfamily/PGBD"/>
    <property type="match status" value="1"/>
</dbReference>
<dbReference type="OMA" id="PTWNVPW"/>
<dbReference type="PROSITE" id="PS52029">
    <property type="entry name" value="LD_TPASE"/>
    <property type="match status" value="1"/>
</dbReference>
<evidence type="ECO:0000256" key="1">
    <source>
        <dbReference type="ARBA" id="ARBA00004752"/>
    </source>
</evidence>
<dbReference type="EMBL" id="QZRB01000007">
    <property type="protein sequence ID" value="MVD22882.1"/>
    <property type="molecule type" value="Genomic_DNA"/>
</dbReference>
<dbReference type="AlphaFoldDB" id="A0A2V4NRB8"/>
<dbReference type="CDD" id="cd16913">
    <property type="entry name" value="YkuD_like"/>
    <property type="match status" value="1"/>
</dbReference>
<evidence type="ECO:0000256" key="2">
    <source>
        <dbReference type="ARBA" id="ARBA00005992"/>
    </source>
</evidence>
<dbReference type="InterPro" id="IPR052905">
    <property type="entry name" value="LD-transpeptidase_YkuD-like"/>
</dbReference>
<dbReference type="InterPro" id="IPR036366">
    <property type="entry name" value="PGBDSf"/>
</dbReference>
<dbReference type="GO" id="GO:0009252">
    <property type="term" value="P:peptidoglycan biosynthetic process"/>
    <property type="evidence" value="ECO:0007669"/>
    <property type="project" value="UniProtKB-UniPathway"/>
</dbReference>
<reference evidence="10 11" key="1">
    <citation type="submission" date="2018-09" db="EMBL/GenBank/DDBJ databases">
        <title>Genomic epidemiology reveals two lineages of Vibrio cholerae that can cause global cholera epidemics despite absence of cholera toxin gene.</title>
        <authorList>
            <person name="Wang H."/>
            <person name="Zen W."/>
            <person name="Yu H."/>
            <person name="Zhang W."/>
            <person name="Pan J."/>
            <person name="Yang C."/>
            <person name="Cui Y."/>
        </authorList>
    </citation>
    <scope>NUCLEOTIDE SEQUENCE [LARGE SCALE GENOMIC DNA]</scope>
    <source>
        <strain evidence="10 11">00-1_S85</strain>
    </source>
</reference>
<dbReference type="SUPFAM" id="SSF141523">
    <property type="entry name" value="L,D-transpeptidase catalytic domain-like"/>
    <property type="match status" value="1"/>
</dbReference>
<dbReference type="GO" id="GO:0004180">
    <property type="term" value="F:carboxypeptidase activity"/>
    <property type="evidence" value="ECO:0007669"/>
    <property type="project" value="UniProtKB-ARBA"/>
</dbReference>
<dbReference type="InterPro" id="IPR036365">
    <property type="entry name" value="PGBD-like_sf"/>
</dbReference>
<evidence type="ECO:0000256" key="4">
    <source>
        <dbReference type="ARBA" id="ARBA00022960"/>
    </source>
</evidence>
<keyword evidence="4 7" id="KW-0133">Cell shape</keyword>
<dbReference type="Pfam" id="PF01471">
    <property type="entry name" value="PG_binding_1"/>
    <property type="match status" value="1"/>
</dbReference>
<organism evidence="10 11">
    <name type="scientific">Vibrio cholerae</name>
    <dbReference type="NCBI Taxonomy" id="666"/>
    <lineage>
        <taxon>Bacteria</taxon>
        <taxon>Pseudomonadati</taxon>
        <taxon>Pseudomonadota</taxon>
        <taxon>Gammaproteobacteria</taxon>
        <taxon>Vibrionales</taxon>
        <taxon>Vibrionaceae</taxon>
        <taxon>Vibrio</taxon>
    </lineage>
</organism>
<keyword evidence="6 7" id="KW-0961">Cell wall biogenesis/degradation</keyword>
<dbReference type="Gene3D" id="2.40.440.10">
    <property type="entry name" value="L,D-transpeptidase catalytic domain-like"/>
    <property type="match status" value="1"/>
</dbReference>
<feature type="chain" id="PRO_5041085986" evidence="8">
    <location>
        <begin position="22"/>
        <end position="524"/>
    </location>
</feature>